<protein>
    <submittedName>
        <fullName evidence="3">DUF4142 domain-containing protein</fullName>
    </submittedName>
</protein>
<dbReference type="Gene3D" id="1.20.1260.10">
    <property type="match status" value="1"/>
</dbReference>
<dbReference type="InterPro" id="IPR025419">
    <property type="entry name" value="DUF4142"/>
</dbReference>
<dbReference type="AlphaFoldDB" id="A0A6I4IB77"/>
<dbReference type="PROSITE" id="PS51257">
    <property type="entry name" value="PROKAR_LIPOPROTEIN"/>
    <property type="match status" value="1"/>
</dbReference>
<organism evidence="3 4">
    <name type="scientific">Mucilaginibacter aquatilis</name>
    <dbReference type="NCBI Taxonomy" id="1517760"/>
    <lineage>
        <taxon>Bacteria</taxon>
        <taxon>Pseudomonadati</taxon>
        <taxon>Bacteroidota</taxon>
        <taxon>Sphingobacteriia</taxon>
        <taxon>Sphingobacteriales</taxon>
        <taxon>Sphingobacteriaceae</taxon>
        <taxon>Mucilaginibacter</taxon>
    </lineage>
</organism>
<dbReference type="RefSeq" id="WP_157542812.1">
    <property type="nucleotide sequence ID" value="NZ_WQLA01000006.1"/>
</dbReference>
<proteinExistence type="predicted"/>
<keyword evidence="4" id="KW-1185">Reference proteome</keyword>
<reference evidence="3 4" key="1">
    <citation type="submission" date="2019-12" db="EMBL/GenBank/DDBJ databases">
        <title>Mucilaginibacter sp. HME9299 genome sequencing and assembly.</title>
        <authorList>
            <person name="Kang H."/>
            <person name="Kim H."/>
            <person name="Joh K."/>
        </authorList>
    </citation>
    <scope>NUCLEOTIDE SEQUENCE [LARGE SCALE GENOMIC DNA]</scope>
    <source>
        <strain evidence="3 4">HME9299</strain>
    </source>
</reference>
<dbReference type="Proteomes" id="UP000434850">
    <property type="component" value="Unassembled WGS sequence"/>
</dbReference>
<evidence type="ECO:0000313" key="4">
    <source>
        <dbReference type="Proteomes" id="UP000434850"/>
    </source>
</evidence>
<feature type="signal peptide" evidence="1">
    <location>
        <begin position="1"/>
        <end position="21"/>
    </location>
</feature>
<comment type="caution">
    <text evidence="3">The sequence shown here is derived from an EMBL/GenBank/DDBJ whole genome shotgun (WGS) entry which is preliminary data.</text>
</comment>
<name>A0A6I4IB77_9SPHI</name>
<feature type="chain" id="PRO_5026278968" evidence="1">
    <location>
        <begin position="22"/>
        <end position="197"/>
    </location>
</feature>
<evidence type="ECO:0000313" key="3">
    <source>
        <dbReference type="EMBL" id="MVN92500.1"/>
    </source>
</evidence>
<keyword evidence="1" id="KW-0732">Signal</keyword>
<dbReference type="InterPro" id="IPR012347">
    <property type="entry name" value="Ferritin-like"/>
</dbReference>
<sequence length="197" mass="20534">MKKVCSIAMLALAALAFQSCGGAGSNNDSAANADSANYTKDTSSNAVETGGIAVVNDDAEFAVSAANAGMAEVELSKLALTKATNAKVKEFADMMVKDHTGVNEKLMALAKAKNITLPTTVGADEQKTMADLQAKSGADFDKAYVDVMVKDHKKAVDLFEGGSKDLKDADLKSFATQSLPALKSHLQAIETIEKGVK</sequence>
<feature type="domain" description="DUF4142" evidence="2">
    <location>
        <begin position="57"/>
        <end position="191"/>
    </location>
</feature>
<dbReference type="Pfam" id="PF13628">
    <property type="entry name" value="DUF4142"/>
    <property type="match status" value="1"/>
</dbReference>
<dbReference type="PANTHER" id="PTHR38593:SF1">
    <property type="entry name" value="BLR2558 PROTEIN"/>
    <property type="match status" value="1"/>
</dbReference>
<gene>
    <name evidence="3" type="ORF">GO816_15285</name>
</gene>
<evidence type="ECO:0000256" key="1">
    <source>
        <dbReference type="SAM" id="SignalP"/>
    </source>
</evidence>
<dbReference type="EMBL" id="WQLA01000006">
    <property type="protein sequence ID" value="MVN92500.1"/>
    <property type="molecule type" value="Genomic_DNA"/>
</dbReference>
<dbReference type="PANTHER" id="PTHR38593">
    <property type="entry name" value="BLR2558 PROTEIN"/>
    <property type="match status" value="1"/>
</dbReference>
<evidence type="ECO:0000259" key="2">
    <source>
        <dbReference type="Pfam" id="PF13628"/>
    </source>
</evidence>
<dbReference type="OrthoDB" id="883203at2"/>
<accession>A0A6I4IB77</accession>